<dbReference type="InterPro" id="IPR003593">
    <property type="entry name" value="AAA+_ATPase"/>
</dbReference>
<proteinExistence type="predicted"/>
<gene>
    <name evidence="6" type="ORF">FHX49_000659</name>
</gene>
<feature type="binding site" evidence="3">
    <location>
        <begin position="995"/>
        <end position="1002"/>
    </location>
    <ligand>
        <name>ATP</name>
        <dbReference type="ChEBI" id="CHEBI:30616"/>
    </ligand>
</feature>
<protein>
    <submittedName>
        <fullName evidence="6">S-DNA-T family DNA segregation ATPase FtsK/SpoIIIE</fullName>
    </submittedName>
</protein>
<accession>A0A7W4V1F6</accession>
<dbReference type="GO" id="GO:0003677">
    <property type="term" value="F:DNA binding"/>
    <property type="evidence" value="ECO:0007669"/>
    <property type="project" value="InterPro"/>
</dbReference>
<dbReference type="EMBL" id="JACHWQ010000001">
    <property type="protein sequence ID" value="MBB2975118.1"/>
    <property type="molecule type" value="Genomic_DNA"/>
</dbReference>
<evidence type="ECO:0000256" key="2">
    <source>
        <dbReference type="ARBA" id="ARBA00022840"/>
    </source>
</evidence>
<evidence type="ECO:0000256" key="4">
    <source>
        <dbReference type="SAM" id="MobiDB-lite"/>
    </source>
</evidence>
<evidence type="ECO:0000313" key="7">
    <source>
        <dbReference type="Proteomes" id="UP000529310"/>
    </source>
</evidence>
<dbReference type="PANTHER" id="PTHR22683">
    <property type="entry name" value="SPORULATION PROTEIN RELATED"/>
    <property type="match status" value="1"/>
</dbReference>
<dbReference type="Gene3D" id="2.60.200.20">
    <property type="match status" value="1"/>
</dbReference>
<feature type="domain" description="FtsK" evidence="5">
    <location>
        <begin position="976"/>
        <end position="1171"/>
    </location>
</feature>
<keyword evidence="2 3" id="KW-0067">ATP-binding</keyword>
<comment type="caution">
    <text evidence="6">The sequence shown here is derived from an EMBL/GenBank/DDBJ whole genome shotgun (WGS) entry which is preliminary data.</text>
</comment>
<organism evidence="6 7">
    <name type="scientific">Microbacterium endophyticum</name>
    <dbReference type="NCBI Taxonomy" id="1526412"/>
    <lineage>
        <taxon>Bacteria</taxon>
        <taxon>Bacillati</taxon>
        <taxon>Actinomycetota</taxon>
        <taxon>Actinomycetes</taxon>
        <taxon>Micrococcales</taxon>
        <taxon>Microbacteriaceae</taxon>
        <taxon>Microbacterium</taxon>
    </lineage>
</organism>
<keyword evidence="1 3" id="KW-0547">Nucleotide-binding</keyword>
<reference evidence="6 7" key="1">
    <citation type="submission" date="2020-08" db="EMBL/GenBank/DDBJ databases">
        <title>Sequencing the genomes of 1000 actinobacteria strains.</title>
        <authorList>
            <person name="Klenk H.-P."/>
        </authorList>
    </citation>
    <scope>NUCLEOTIDE SEQUENCE [LARGE SCALE GENOMIC DNA]</scope>
    <source>
        <strain evidence="6 7">DSM 27099</strain>
    </source>
</reference>
<dbReference type="PROSITE" id="PS50901">
    <property type="entry name" value="FTSK"/>
    <property type="match status" value="2"/>
</dbReference>
<feature type="region of interest" description="Disordered" evidence="4">
    <location>
        <begin position="1447"/>
        <end position="1475"/>
    </location>
</feature>
<dbReference type="CDD" id="cd01127">
    <property type="entry name" value="TrwB_TraG_TraD_VirD4"/>
    <property type="match status" value="1"/>
</dbReference>
<feature type="binding site" evidence="3">
    <location>
        <begin position="661"/>
        <end position="668"/>
    </location>
    <ligand>
        <name>ATP</name>
        <dbReference type="ChEBI" id="CHEBI:30616"/>
    </ligand>
</feature>
<dbReference type="Proteomes" id="UP000529310">
    <property type="component" value="Unassembled WGS sequence"/>
</dbReference>
<keyword evidence="7" id="KW-1185">Reference proteome</keyword>
<feature type="compositionally biased region" description="Polar residues" evidence="4">
    <location>
        <begin position="1461"/>
        <end position="1475"/>
    </location>
</feature>
<dbReference type="SUPFAM" id="SSF52540">
    <property type="entry name" value="P-loop containing nucleoside triphosphate hydrolases"/>
    <property type="match status" value="3"/>
</dbReference>
<dbReference type="SMART" id="SM00382">
    <property type="entry name" value="AAA"/>
    <property type="match status" value="3"/>
</dbReference>
<evidence type="ECO:0000259" key="5">
    <source>
        <dbReference type="PROSITE" id="PS50901"/>
    </source>
</evidence>
<evidence type="ECO:0000256" key="1">
    <source>
        <dbReference type="ARBA" id="ARBA00022741"/>
    </source>
</evidence>
<feature type="domain" description="FtsK" evidence="5">
    <location>
        <begin position="643"/>
        <end position="834"/>
    </location>
</feature>
<dbReference type="InterPro" id="IPR050206">
    <property type="entry name" value="FtsK/SpoIIIE/SftA"/>
</dbReference>
<dbReference type="InterPro" id="IPR027417">
    <property type="entry name" value="P-loop_NTPase"/>
</dbReference>
<dbReference type="GO" id="GO:0005524">
    <property type="term" value="F:ATP binding"/>
    <property type="evidence" value="ECO:0007669"/>
    <property type="project" value="UniProtKB-UniRule"/>
</dbReference>
<dbReference type="PANTHER" id="PTHR22683:SF1">
    <property type="entry name" value="TYPE VII SECRETION SYSTEM PROTEIN ESSC"/>
    <property type="match status" value="1"/>
</dbReference>
<dbReference type="Pfam" id="PF01580">
    <property type="entry name" value="FtsK_SpoIIIE"/>
    <property type="match status" value="2"/>
</dbReference>
<evidence type="ECO:0000313" key="6">
    <source>
        <dbReference type="EMBL" id="MBB2975118.1"/>
    </source>
</evidence>
<sequence>MLVTLHDGVTGARRLVFVDSDRAEPMAAFARRGIAATGADLSGASAQIAVDGVIVPEGATVAQSGLREGSFVSLLRADSEAVTRPRLVESTMQLRVVSGIGAGRILHSGPGSLKIGTSDSNDVIVRDQTAAPEDLALVVERAGPVRVGFLPDVTPACAINGESPQDGQQLEAGDQIVYDDVILEIGYAETVVAAVEVEETSGEWKYNRPPRILPAEPSSLFRLPSEPAEPDRVPLPILMSLIPLVLAGGLALLYRNPVMLAFGIMSPVMLIGSYFTSRRASRRRYKRLMADYVDVKERTEEDAAAALAAERVQRRLDAPDAALAGLIGVGPLPRLWERRTDEDTWLALRMGTATQPSDVALEDPEQLQHRQRVVWDIHNAPVTVALPTAGVVGLASLDSSPDQPRRVAQWMAAQIGVLHSPKDVHLYLLEGYAEPSGPFRTHPWEFLAWLPHTQPGLGQDTLRTIAVSTTALGTRVAELVQTLDARLAAARASGDKSPASPSIVLVIDGASRLRPLPGIVRLLKEGPRVGIYSICVERDERLLPEECHTVLVVDRHLGQLRTQKAASHERVLVDLVEDEWLDWVARGLAPIVDITPSVNDAAIPQSSRLLEVLKLDPPTPDALRARWSLNPRSTTAIIGESLDGAFAIDLTADGPHGLVGGTTGSGKSEFLQTLVASLAVANSPAEMNFVLVDYKGGAAFKDCSALPHTVGMVTDLDAHLVERALTSLSAELRRREHLLSETGAKDIEDYQDLATRRDLTPIPRLLVVVDEFASLARELPDFVTGLVNLAQRGRSLGIHLILATQRPSGAVSPEIRANTNLRIALRMTDGAESADVIDAPDAGSINPAQRGRAFARLGANALIPFQTSRIGGRAPSRGEADAADPVMRPMRFTDLADPAPRPVERSVAGDVEVTDLRLLVDAVVAATAAVGVPRQRSPWLPALPEVLALEDIKKHNTTPGSSPGVWFGIEDRPDQQNQVAASFSLEDDGHLYVVGSPRSGRTTTLRTIAVSAATTHEVRDLHIYAIDAGNGGLLPLRSFPHVGTVTLRHQTDQIARLISKLRGLVKERQHLLAGSGVSDLTQLRALRRRAGEDAPAQVLVLLDGWESFQGMFESVDGGALLESVLFLLREGASVGVHLIVSGDRQLLTSGRMATLADRKLLLRLVERSDYALIGLRPKSLPETIPNGRAFNSTDAAEVHVAAIAPDLDPAEQSARITQIGAELTAHYSGTGWHQQPLRIAEIPTRFTYADALAERGMLESEGQLFVGLGGEDVEPITFDPRTAPTFVVAGNSGSGRSTALLALAMSALRNDYDVVVVAPRRSPLRTLAGKPGVHAVLTGSDLTQEQLEPLLDGKSGRLTIVIVDDAELLREASAKQWLRTAIAQASERHLAFIVGGDADEIGKGFSSWLLEAIKGRRGILFRPTQLTDGDTIGIKLSRSDLTAATEHPVGRGYMPGPGFTPTLTQTPDAVSEMQL</sequence>
<dbReference type="RefSeq" id="WP_165141820.1">
    <property type="nucleotide sequence ID" value="NZ_CP049255.1"/>
</dbReference>
<dbReference type="Gene3D" id="3.40.50.300">
    <property type="entry name" value="P-loop containing nucleotide triphosphate hydrolases"/>
    <property type="match status" value="4"/>
</dbReference>
<dbReference type="InterPro" id="IPR002543">
    <property type="entry name" value="FtsK_dom"/>
</dbReference>
<name>A0A7W4V1F6_9MICO</name>
<evidence type="ECO:0000256" key="3">
    <source>
        <dbReference type="PROSITE-ProRule" id="PRU00289"/>
    </source>
</evidence>